<protein>
    <submittedName>
        <fullName evidence="2">DUF541 domain-containing protein</fullName>
    </submittedName>
</protein>
<dbReference type="Gene3D" id="3.30.110.170">
    <property type="entry name" value="Protein of unknown function (DUF541), domain 1"/>
    <property type="match status" value="1"/>
</dbReference>
<reference evidence="2 3" key="1">
    <citation type="submission" date="2019-08" db="EMBL/GenBank/DDBJ databases">
        <title>Microbe sample from Colwellia echini.</title>
        <authorList>
            <person name="Christiansen L."/>
            <person name="Pathiraja D."/>
            <person name="Schultz-Johansen M."/>
            <person name="Choi I.-G."/>
            <person name="Stougaard P."/>
        </authorList>
    </citation>
    <scope>NUCLEOTIDE SEQUENCE [LARGE SCALE GENOMIC DNA]</scope>
    <source>
        <strain evidence="2 3">A3</strain>
    </source>
</reference>
<gene>
    <name evidence="2" type="ORF">CWS31_002950</name>
</gene>
<evidence type="ECO:0000256" key="1">
    <source>
        <dbReference type="SAM" id="SignalP"/>
    </source>
</evidence>
<dbReference type="PANTHER" id="PTHR34387">
    <property type="entry name" value="SLR1258 PROTEIN"/>
    <property type="match status" value="1"/>
</dbReference>
<dbReference type="InterPro" id="IPR007497">
    <property type="entry name" value="SIMPL/DUF541"/>
</dbReference>
<dbReference type="PANTHER" id="PTHR34387:SF1">
    <property type="entry name" value="PERIPLASMIC IMMUNOGENIC PROTEIN"/>
    <property type="match status" value="1"/>
</dbReference>
<dbReference type="Pfam" id="PF04402">
    <property type="entry name" value="SIMPL"/>
    <property type="match status" value="1"/>
</dbReference>
<evidence type="ECO:0000313" key="2">
    <source>
        <dbReference type="EMBL" id="TYK66955.1"/>
    </source>
</evidence>
<accession>A0ABY3N0I5</accession>
<dbReference type="InterPro" id="IPR052022">
    <property type="entry name" value="26kDa_periplasmic_antigen"/>
</dbReference>
<evidence type="ECO:0000313" key="3">
    <source>
        <dbReference type="Proteomes" id="UP000815846"/>
    </source>
</evidence>
<comment type="caution">
    <text evidence="2">The sequence shown here is derived from an EMBL/GenBank/DDBJ whole genome shotgun (WGS) entry which is preliminary data.</text>
</comment>
<dbReference type="EMBL" id="PJAI02000002">
    <property type="protein sequence ID" value="TYK66955.1"/>
    <property type="molecule type" value="Genomic_DNA"/>
</dbReference>
<name>A0ABY3N0I5_9GAMM</name>
<dbReference type="Gene3D" id="3.30.70.2970">
    <property type="entry name" value="Protein of unknown function (DUF541), domain 2"/>
    <property type="match status" value="1"/>
</dbReference>
<sequence>MSLLCLPLLCLLLPVELLAADDDGIEVSGQGSIEVVPDQFSLTLTITERGRIPNKLKSLVDKKSTSVVNAALKLGVKDTNISSARVNLRIVEEVPAIQVQAIELNKGREGSVFVDGQNVNQQQNSNNQHKNPLFELSRQVSVNFTKIDQYDDFLSDIIKINVSHISSLSMNVEKRDEYYQQALVQAISHAQHKAGRMANQAGKKLGDLQFIKEVSSNSYRPMYAEPMMRSSSSVAHTSLTGNQTISARVSVKFSLED</sequence>
<organism evidence="2 3">
    <name type="scientific">Colwellia echini</name>
    <dbReference type="NCBI Taxonomy" id="1982103"/>
    <lineage>
        <taxon>Bacteria</taxon>
        <taxon>Pseudomonadati</taxon>
        <taxon>Pseudomonadota</taxon>
        <taxon>Gammaproteobacteria</taxon>
        <taxon>Alteromonadales</taxon>
        <taxon>Colwelliaceae</taxon>
        <taxon>Colwellia</taxon>
    </lineage>
</organism>
<proteinExistence type="predicted"/>
<feature type="signal peptide" evidence="1">
    <location>
        <begin position="1"/>
        <end position="19"/>
    </location>
</feature>
<keyword evidence="1" id="KW-0732">Signal</keyword>
<dbReference type="Proteomes" id="UP000815846">
    <property type="component" value="Unassembled WGS sequence"/>
</dbReference>
<feature type="chain" id="PRO_5046957638" evidence="1">
    <location>
        <begin position="20"/>
        <end position="257"/>
    </location>
</feature>
<keyword evidence="3" id="KW-1185">Reference proteome</keyword>